<sequence>MPLASPPPRNPHCSRPDLVRITFLASLLFLAGCVTSVVSPEQEIKAGSAMSQQVANQIGVYMDPELEQYLDAVGQRLVGALGESPYAFQFVIVDQFEPNAFATPGGFIYVSRGLLAQMNDEAELAGVLAHEISHVTQRHHVRQAGRSIGASLFTLPGRAVGIVSKDLGDMINSPIEHAGQVYLSSYSRGQESEADAYGMRLANAAGYDALALADALDGIESSLYLLTGEHHEANYLDTHPTTPKRVADINKLAGGLTLDPMPPLADRAQLYQKLNGLWWGPQNPQQGIFQDNLFLSADLGLSVTFPKDWEKNNTPRVVAAMEPEGKAYLALGSNSGEFSPEGYAAALITKMRDGTGLQPDVNRSFQIGNWPAHLVRYDDASEAETVSLYYVFLNTGKNSFTFVAMGYEHLREALRSSVMSIAKLTPSQEKSIRSLRLRIADIAPGESLADWAQRVNSDWSAEFIASMNGIDDTTVRGSNGESLKYAREERYVAP</sequence>
<keyword evidence="3" id="KW-0479">Metal-binding</keyword>
<keyword evidence="6" id="KW-0482">Metalloprotease</keyword>
<dbReference type="InterPro" id="IPR051156">
    <property type="entry name" value="Mito/Outer_Membr_Metalloprot"/>
</dbReference>
<comment type="caution">
    <text evidence="8">The sequence shown here is derived from an EMBL/GenBank/DDBJ whole genome shotgun (WGS) entry which is preliminary data.</text>
</comment>
<organism evidence="8 9">
    <name type="scientific">Candidatus Seongchinamella marina</name>
    <dbReference type="NCBI Taxonomy" id="2518990"/>
    <lineage>
        <taxon>Bacteria</taxon>
        <taxon>Pseudomonadati</taxon>
        <taxon>Pseudomonadota</taxon>
        <taxon>Gammaproteobacteria</taxon>
        <taxon>Cellvibrionales</taxon>
        <taxon>Halieaceae</taxon>
        <taxon>Seongchinamella</taxon>
    </lineage>
</organism>
<accession>A0ABT3SX29</accession>
<dbReference type="InterPro" id="IPR001915">
    <property type="entry name" value="Peptidase_M48"/>
</dbReference>
<evidence type="ECO:0000256" key="3">
    <source>
        <dbReference type="ARBA" id="ARBA00022723"/>
    </source>
</evidence>
<name>A0ABT3SX29_9GAMM</name>
<dbReference type="PANTHER" id="PTHR22726">
    <property type="entry name" value="METALLOENDOPEPTIDASE OMA1"/>
    <property type="match status" value="1"/>
</dbReference>
<keyword evidence="5" id="KW-0862">Zinc</keyword>
<dbReference type="PANTHER" id="PTHR22726:SF1">
    <property type="entry name" value="METALLOENDOPEPTIDASE OMA1, MITOCHONDRIAL"/>
    <property type="match status" value="1"/>
</dbReference>
<keyword evidence="4" id="KW-0378">Hydrolase</keyword>
<keyword evidence="2" id="KW-0645">Protease</keyword>
<evidence type="ECO:0000256" key="1">
    <source>
        <dbReference type="ARBA" id="ARBA00001947"/>
    </source>
</evidence>
<reference evidence="8" key="1">
    <citation type="submission" date="2019-02" db="EMBL/GenBank/DDBJ databases">
        <authorList>
            <person name="Li S.-H."/>
        </authorList>
    </citation>
    <scope>NUCLEOTIDE SEQUENCE</scope>
    <source>
        <strain evidence="8">IMCC8485</strain>
    </source>
</reference>
<evidence type="ECO:0000256" key="2">
    <source>
        <dbReference type="ARBA" id="ARBA00022670"/>
    </source>
</evidence>
<keyword evidence="9" id="KW-1185">Reference proteome</keyword>
<comment type="cofactor">
    <cofactor evidence="1">
        <name>Zn(2+)</name>
        <dbReference type="ChEBI" id="CHEBI:29105"/>
    </cofactor>
</comment>
<evidence type="ECO:0000313" key="8">
    <source>
        <dbReference type="EMBL" id="MCX2974560.1"/>
    </source>
</evidence>
<evidence type="ECO:0000256" key="6">
    <source>
        <dbReference type="ARBA" id="ARBA00023049"/>
    </source>
</evidence>
<evidence type="ECO:0000313" key="9">
    <source>
        <dbReference type="Proteomes" id="UP001143307"/>
    </source>
</evidence>
<dbReference type="Gene3D" id="3.30.2010.10">
    <property type="entry name" value="Metalloproteases ('zincins'), catalytic domain"/>
    <property type="match status" value="1"/>
</dbReference>
<evidence type="ECO:0000256" key="5">
    <source>
        <dbReference type="ARBA" id="ARBA00022833"/>
    </source>
</evidence>
<proteinExistence type="predicted"/>
<dbReference type="Pfam" id="PF01435">
    <property type="entry name" value="Peptidase_M48"/>
    <property type="match status" value="1"/>
</dbReference>
<evidence type="ECO:0000259" key="7">
    <source>
        <dbReference type="Pfam" id="PF01435"/>
    </source>
</evidence>
<dbReference type="EMBL" id="SHNP01000004">
    <property type="protein sequence ID" value="MCX2974560.1"/>
    <property type="molecule type" value="Genomic_DNA"/>
</dbReference>
<dbReference type="Proteomes" id="UP001143307">
    <property type="component" value="Unassembled WGS sequence"/>
</dbReference>
<feature type="domain" description="Peptidase M48" evidence="7">
    <location>
        <begin position="66"/>
        <end position="252"/>
    </location>
</feature>
<protein>
    <recommendedName>
        <fullName evidence="7">Peptidase M48 domain-containing protein</fullName>
    </recommendedName>
</protein>
<gene>
    <name evidence="8" type="ORF">EYC87_13280</name>
</gene>
<evidence type="ECO:0000256" key="4">
    <source>
        <dbReference type="ARBA" id="ARBA00022801"/>
    </source>
</evidence>